<name>A0A942Z9Q4_9FIRM</name>
<dbReference type="GO" id="GO:0006281">
    <property type="term" value="P:DNA repair"/>
    <property type="evidence" value="ECO:0007669"/>
    <property type="project" value="UniProtKB-UniRule"/>
</dbReference>
<dbReference type="GO" id="GO:0009432">
    <property type="term" value="P:SOS response"/>
    <property type="evidence" value="ECO:0007669"/>
    <property type="project" value="TreeGrafter"/>
</dbReference>
<accession>A0A942Z9Q4</accession>
<evidence type="ECO:0000256" key="1">
    <source>
        <dbReference type="ARBA" id="ARBA00010945"/>
    </source>
</evidence>
<dbReference type="Gene3D" id="3.30.70.270">
    <property type="match status" value="1"/>
</dbReference>
<dbReference type="GO" id="GO:0005829">
    <property type="term" value="C:cytosol"/>
    <property type="evidence" value="ECO:0007669"/>
    <property type="project" value="TreeGrafter"/>
</dbReference>
<comment type="similarity">
    <text evidence="1 3">Belongs to the DNA polymerase type-Y family.</text>
</comment>
<comment type="subunit">
    <text evidence="3">Monomer.</text>
</comment>
<proteinExistence type="inferred from homology"/>
<dbReference type="SUPFAM" id="SSF100879">
    <property type="entry name" value="Lesion bypass DNA polymerase (Y-family), little finger domain"/>
    <property type="match status" value="1"/>
</dbReference>
<dbReference type="Pfam" id="PF11799">
    <property type="entry name" value="IMS_C"/>
    <property type="match status" value="1"/>
</dbReference>
<dbReference type="PANTHER" id="PTHR11076:SF35">
    <property type="entry name" value="DNA REPAIR PROTEIN HOMOLOG YOBH"/>
    <property type="match status" value="1"/>
</dbReference>
<dbReference type="AlphaFoldDB" id="A0A942Z9Q4"/>
<feature type="active site" evidence="3">
    <location>
        <position position="115"/>
    </location>
</feature>
<keyword evidence="3" id="KW-0234">DNA repair</keyword>
<gene>
    <name evidence="3" type="primary">dinB</name>
    <name evidence="5" type="ORF">GOQ27_11420</name>
</gene>
<dbReference type="InterPro" id="IPR001126">
    <property type="entry name" value="UmuC"/>
</dbReference>
<sequence>MENNSKIIMHIDVNSAFLSWQAAYNDQVGIDKDIRNIPSVIGGNEEKRHGIVLAKSLPAKRLGIQTGESLMDARMKCKNLLVVPPNYDLYVKASKALITLLKEYSPYIDIFSIDECFLDFTGMEEHFGDPIKAAHKIKERIKSELGFTVNIGISSNKLLAKQAGELQKPDKVNTLFLEEVKNKLWPLPVEELFMVGRKTKPKLNRLGIYTIGDLANSDFKIIDTILKSHGRLVYNYAWGRDDSTFNYNNYIPFKSVGNGSTIPFDVEDRETAKKIILSLCETTSRRIRRSNVACGVISLGIRNLDLFYRSHQRKILSSINSTEEIYQIALELFDDIWDGTPIRKFSLRLSQLTSSEKIQSSLFDKEESIKLIKINETIDTIRERFGDYSVTRATFLHSGLKPMLGGFAAEDYPVMSSIL</sequence>
<dbReference type="Proteomes" id="UP000724672">
    <property type="component" value="Unassembled WGS sequence"/>
</dbReference>
<dbReference type="InterPro" id="IPR050116">
    <property type="entry name" value="DNA_polymerase-Y"/>
</dbReference>
<dbReference type="GO" id="GO:0003887">
    <property type="term" value="F:DNA-directed DNA polymerase activity"/>
    <property type="evidence" value="ECO:0007669"/>
    <property type="project" value="UniProtKB-UniRule"/>
</dbReference>
<keyword evidence="3" id="KW-0963">Cytoplasm</keyword>
<dbReference type="Gene3D" id="3.40.1170.60">
    <property type="match status" value="1"/>
</dbReference>
<keyword evidence="3" id="KW-0227">DNA damage</keyword>
<dbReference type="EMBL" id="WSFT01000040">
    <property type="protein sequence ID" value="MBS4539075.1"/>
    <property type="molecule type" value="Genomic_DNA"/>
</dbReference>
<evidence type="ECO:0000313" key="6">
    <source>
        <dbReference type="Proteomes" id="UP000724672"/>
    </source>
</evidence>
<keyword evidence="3" id="KW-0235">DNA replication</keyword>
<keyword evidence="3" id="KW-0238">DNA-binding</keyword>
<keyword evidence="3" id="KW-0548">Nucleotidyltransferase</keyword>
<dbReference type="GO" id="GO:0006261">
    <property type="term" value="P:DNA-templated DNA replication"/>
    <property type="evidence" value="ECO:0007669"/>
    <property type="project" value="UniProtKB-UniRule"/>
</dbReference>
<comment type="subcellular location">
    <subcellularLocation>
        <location evidence="3">Cytoplasm</location>
    </subcellularLocation>
</comment>
<dbReference type="HAMAP" id="MF_01113">
    <property type="entry name" value="DNApol_IV"/>
    <property type="match status" value="1"/>
</dbReference>
<dbReference type="GO" id="GO:0000287">
    <property type="term" value="F:magnesium ion binding"/>
    <property type="evidence" value="ECO:0007669"/>
    <property type="project" value="UniProtKB-UniRule"/>
</dbReference>
<evidence type="ECO:0000256" key="2">
    <source>
        <dbReference type="ARBA" id="ARBA00022457"/>
    </source>
</evidence>
<dbReference type="InterPro" id="IPR036775">
    <property type="entry name" value="DNA_pol_Y-fam_lit_finger_sf"/>
</dbReference>
<comment type="catalytic activity">
    <reaction evidence="3">
        <text>DNA(n) + a 2'-deoxyribonucleoside 5'-triphosphate = DNA(n+1) + diphosphate</text>
        <dbReference type="Rhea" id="RHEA:22508"/>
        <dbReference type="Rhea" id="RHEA-COMP:17339"/>
        <dbReference type="Rhea" id="RHEA-COMP:17340"/>
        <dbReference type="ChEBI" id="CHEBI:33019"/>
        <dbReference type="ChEBI" id="CHEBI:61560"/>
        <dbReference type="ChEBI" id="CHEBI:173112"/>
        <dbReference type="EC" id="2.7.7.7"/>
    </reaction>
</comment>
<dbReference type="InterPro" id="IPR043128">
    <property type="entry name" value="Rev_trsase/Diguanyl_cyclase"/>
</dbReference>
<dbReference type="Pfam" id="PF11798">
    <property type="entry name" value="IMS_HHH"/>
    <property type="match status" value="1"/>
</dbReference>
<dbReference type="Gene3D" id="3.30.1490.100">
    <property type="entry name" value="DNA polymerase, Y-family, little finger domain"/>
    <property type="match status" value="1"/>
</dbReference>
<dbReference type="EC" id="2.7.7.7" evidence="3"/>
<dbReference type="PANTHER" id="PTHR11076">
    <property type="entry name" value="DNA REPAIR POLYMERASE UMUC / TRANSFERASE FAMILY MEMBER"/>
    <property type="match status" value="1"/>
</dbReference>
<comment type="caution">
    <text evidence="5">The sequence shown here is derived from an EMBL/GenBank/DDBJ whole genome shotgun (WGS) entry which is preliminary data.</text>
</comment>
<dbReference type="SUPFAM" id="SSF56672">
    <property type="entry name" value="DNA/RNA polymerases"/>
    <property type="match status" value="1"/>
</dbReference>
<dbReference type="PROSITE" id="PS50173">
    <property type="entry name" value="UMUC"/>
    <property type="match status" value="1"/>
</dbReference>
<protein>
    <recommendedName>
        <fullName evidence="3">DNA polymerase IV</fullName>
        <shortName evidence="3">Pol IV</shortName>
        <ecNumber evidence="3">2.7.7.7</ecNumber>
    </recommendedName>
</protein>
<evidence type="ECO:0000256" key="3">
    <source>
        <dbReference type="HAMAP-Rule" id="MF_01113"/>
    </source>
</evidence>
<keyword evidence="3" id="KW-0460">Magnesium</keyword>
<dbReference type="CDD" id="cd03586">
    <property type="entry name" value="PolY_Pol_IV_kappa"/>
    <property type="match status" value="1"/>
</dbReference>
<dbReference type="InterPro" id="IPR043502">
    <property type="entry name" value="DNA/RNA_pol_sf"/>
</dbReference>
<dbReference type="Gene3D" id="1.10.150.20">
    <property type="entry name" value="5' to 3' exonuclease, C-terminal subdomain"/>
    <property type="match status" value="1"/>
</dbReference>
<dbReference type="InterPro" id="IPR022880">
    <property type="entry name" value="DNApol_IV"/>
</dbReference>
<feature type="binding site" evidence="3">
    <location>
        <position position="12"/>
    </location>
    <ligand>
        <name>Mg(2+)</name>
        <dbReference type="ChEBI" id="CHEBI:18420"/>
    </ligand>
</feature>
<evidence type="ECO:0000259" key="4">
    <source>
        <dbReference type="PROSITE" id="PS50173"/>
    </source>
</evidence>
<dbReference type="RefSeq" id="WP_203366997.1">
    <property type="nucleotide sequence ID" value="NZ_WSFT01000040.1"/>
</dbReference>
<keyword evidence="3" id="KW-0479">Metal-binding</keyword>
<dbReference type="Pfam" id="PF00817">
    <property type="entry name" value="IMS"/>
    <property type="match status" value="1"/>
</dbReference>
<dbReference type="InterPro" id="IPR024728">
    <property type="entry name" value="PolY_HhH_motif"/>
</dbReference>
<comment type="cofactor">
    <cofactor evidence="3">
        <name>Mg(2+)</name>
        <dbReference type="ChEBI" id="CHEBI:18420"/>
    </cofactor>
    <text evidence="3">Binds 2 magnesium ions per subunit.</text>
</comment>
<keyword evidence="6" id="KW-1185">Reference proteome</keyword>
<comment type="function">
    <text evidence="3">Poorly processive, error-prone DNA polymerase involved in untargeted mutagenesis. Copies undamaged DNA at stalled replication forks, which arise in vivo from mismatched or misaligned primer ends. These misaligned primers can be extended by PolIV. Exhibits no 3'-5' exonuclease (proofreading) activity. May be involved in translesional synthesis, in conjunction with the beta clamp from PolIII.</text>
</comment>
<dbReference type="GO" id="GO:0003684">
    <property type="term" value="F:damaged DNA binding"/>
    <property type="evidence" value="ECO:0007669"/>
    <property type="project" value="InterPro"/>
</dbReference>
<dbReference type="InterPro" id="IPR017961">
    <property type="entry name" value="DNA_pol_Y-fam_little_finger"/>
</dbReference>
<feature type="binding site" evidence="3">
    <location>
        <position position="114"/>
    </location>
    <ligand>
        <name>Mg(2+)</name>
        <dbReference type="ChEBI" id="CHEBI:18420"/>
    </ligand>
</feature>
<organism evidence="5 6">
    <name type="scientific">Anaeromonas frigoriresistens</name>
    <dbReference type="NCBI Taxonomy" id="2683708"/>
    <lineage>
        <taxon>Bacteria</taxon>
        <taxon>Bacillati</taxon>
        <taxon>Bacillota</taxon>
        <taxon>Tissierellia</taxon>
        <taxon>Tissierellales</taxon>
        <taxon>Thermohalobacteraceae</taxon>
        <taxon>Anaeromonas</taxon>
    </lineage>
</organism>
<keyword evidence="3" id="KW-0239">DNA-directed DNA polymerase</keyword>
<dbReference type="GO" id="GO:0042276">
    <property type="term" value="P:error-prone translesion synthesis"/>
    <property type="evidence" value="ECO:0007669"/>
    <property type="project" value="TreeGrafter"/>
</dbReference>
<feature type="domain" description="UmuC" evidence="4">
    <location>
        <begin position="8"/>
        <end position="196"/>
    </location>
</feature>
<reference evidence="5" key="1">
    <citation type="submission" date="2019-12" db="EMBL/GenBank/DDBJ databases">
        <title>Clostridiaceae gen. nov. sp. nov., isolated from sediment in Xinjiang, China.</title>
        <authorList>
            <person name="Zhang R."/>
        </authorList>
    </citation>
    <scope>NUCLEOTIDE SEQUENCE</scope>
    <source>
        <strain evidence="5">D2Q-11</strain>
    </source>
</reference>
<keyword evidence="3" id="KW-0808">Transferase</keyword>
<keyword evidence="2 3" id="KW-0515">Mutator protein</keyword>
<evidence type="ECO:0000313" key="5">
    <source>
        <dbReference type="EMBL" id="MBS4539075.1"/>
    </source>
</evidence>
<feature type="site" description="Substrate discrimination" evidence="3">
    <location>
        <position position="17"/>
    </location>
</feature>